<evidence type="ECO:0000313" key="2">
    <source>
        <dbReference type="Proteomes" id="UP000015102"/>
    </source>
</evidence>
<keyword evidence="2" id="KW-1185">Reference proteome</keyword>
<dbReference type="HOGENOM" id="CLU_1699907_0_0_1"/>
<reference evidence="1" key="2">
    <citation type="submission" date="2015-06" db="UniProtKB">
        <authorList>
            <consortium name="EnsemblMetazoa"/>
        </authorList>
    </citation>
    <scope>IDENTIFICATION</scope>
</reference>
<name>T1GYE2_MEGSC</name>
<dbReference type="PANTHER" id="PTHR11012">
    <property type="entry name" value="PROTEIN KINASE-LIKE DOMAIN-CONTAINING"/>
    <property type="match status" value="1"/>
</dbReference>
<organism evidence="1 2">
    <name type="scientific">Megaselia scalaris</name>
    <name type="common">Humpbacked fly</name>
    <name type="synonym">Phora scalaris</name>
    <dbReference type="NCBI Taxonomy" id="36166"/>
    <lineage>
        <taxon>Eukaryota</taxon>
        <taxon>Metazoa</taxon>
        <taxon>Ecdysozoa</taxon>
        <taxon>Arthropoda</taxon>
        <taxon>Hexapoda</taxon>
        <taxon>Insecta</taxon>
        <taxon>Pterygota</taxon>
        <taxon>Neoptera</taxon>
        <taxon>Endopterygota</taxon>
        <taxon>Diptera</taxon>
        <taxon>Brachycera</taxon>
        <taxon>Muscomorpha</taxon>
        <taxon>Platypezoidea</taxon>
        <taxon>Phoridae</taxon>
        <taxon>Megaseliini</taxon>
        <taxon>Megaselia</taxon>
    </lineage>
</organism>
<reference evidence="2" key="1">
    <citation type="submission" date="2013-02" db="EMBL/GenBank/DDBJ databases">
        <authorList>
            <person name="Hughes D."/>
        </authorList>
    </citation>
    <scope>NUCLEOTIDE SEQUENCE</scope>
    <source>
        <strain>Durham</strain>
        <strain evidence="2">NC isolate 2 -- Noor lab</strain>
    </source>
</reference>
<dbReference type="AlphaFoldDB" id="T1GYE2"/>
<evidence type="ECO:0000313" key="1">
    <source>
        <dbReference type="EnsemblMetazoa" id="MESCA008867-PA"/>
    </source>
</evidence>
<proteinExistence type="predicted"/>
<sequence length="155" mass="18414">KEAFAEIIKHKVSSHDYSVKIESGSSKGDNYIGVVYRAIVESPKDAKDNEKRDNFSVIVKVPPQNPIRRKQFFARPCFLREALAYDEILPILKEFQSIRNIKMEDTFYEYPECYKTLTEDYHEAVFLRDLRMDKFFMLNRFEEITIDYVLLVVRI</sequence>
<dbReference type="InterPro" id="IPR004119">
    <property type="entry name" value="EcKL"/>
</dbReference>
<dbReference type="EMBL" id="CAQQ02139371">
    <property type="status" value="NOT_ANNOTATED_CDS"/>
    <property type="molecule type" value="Genomic_DNA"/>
</dbReference>
<protein>
    <submittedName>
        <fullName evidence="1">Uncharacterized protein</fullName>
    </submittedName>
</protein>
<dbReference type="Pfam" id="PF02958">
    <property type="entry name" value="EcKL"/>
    <property type="match status" value="1"/>
</dbReference>
<dbReference type="Proteomes" id="UP000015102">
    <property type="component" value="Unassembled WGS sequence"/>
</dbReference>
<accession>T1GYE2</accession>
<dbReference type="PANTHER" id="PTHR11012:SF54">
    <property type="entry name" value="CHK KINASE-LIKE DOMAIN-CONTAINING PROTEIN"/>
    <property type="match status" value="1"/>
</dbReference>
<dbReference type="EnsemblMetazoa" id="MESCA008867-RA">
    <property type="protein sequence ID" value="MESCA008867-PA"/>
    <property type="gene ID" value="MESCA008867"/>
</dbReference>